<dbReference type="RefSeq" id="WP_197531606.1">
    <property type="nucleotide sequence ID" value="NZ_SIHJ01000003.1"/>
</dbReference>
<dbReference type="Proteomes" id="UP000316714">
    <property type="component" value="Unassembled WGS sequence"/>
</dbReference>
<gene>
    <name evidence="1" type="ORF">KOR34_40060</name>
</gene>
<evidence type="ECO:0000313" key="1">
    <source>
        <dbReference type="EMBL" id="TWT32244.1"/>
    </source>
</evidence>
<reference evidence="1 2" key="1">
    <citation type="submission" date="2019-02" db="EMBL/GenBank/DDBJ databases">
        <title>Deep-cultivation of Planctomycetes and their phenomic and genomic characterization uncovers novel biology.</title>
        <authorList>
            <person name="Wiegand S."/>
            <person name="Jogler M."/>
            <person name="Boedeker C."/>
            <person name="Pinto D."/>
            <person name="Vollmers J."/>
            <person name="Rivas-Marin E."/>
            <person name="Kohn T."/>
            <person name="Peeters S.H."/>
            <person name="Heuer A."/>
            <person name="Rast P."/>
            <person name="Oberbeckmann S."/>
            <person name="Bunk B."/>
            <person name="Jeske O."/>
            <person name="Meyerdierks A."/>
            <person name="Storesund J.E."/>
            <person name="Kallscheuer N."/>
            <person name="Luecker S."/>
            <person name="Lage O.M."/>
            <person name="Pohl T."/>
            <person name="Merkel B.J."/>
            <person name="Hornburger P."/>
            <person name="Mueller R.-W."/>
            <person name="Bruemmer F."/>
            <person name="Labrenz M."/>
            <person name="Spormann A.M."/>
            <person name="Op Den Camp H."/>
            <person name="Overmann J."/>
            <person name="Amann R."/>
            <person name="Jetten M.S.M."/>
            <person name="Mascher T."/>
            <person name="Medema M.H."/>
            <person name="Devos D.P."/>
            <person name="Kaster A.-K."/>
            <person name="Ovreas L."/>
            <person name="Rohde M."/>
            <person name="Galperin M.Y."/>
            <person name="Jogler C."/>
        </authorList>
    </citation>
    <scope>NUCLEOTIDE SEQUENCE [LARGE SCALE GENOMIC DNA]</scope>
    <source>
        <strain evidence="1 2">KOR34</strain>
    </source>
</reference>
<sequence>MDKALQQLETISPEDHAKVKGLANIVRPLRSVLHKTPDDYGMTGWHDLYIASDDGTPLEAWYIPAKGVRATS</sequence>
<proteinExistence type="predicted"/>
<dbReference type="AlphaFoldDB" id="A0A5C5V0S5"/>
<comment type="caution">
    <text evidence="1">The sequence shown here is derived from an EMBL/GenBank/DDBJ whole genome shotgun (WGS) entry which is preliminary data.</text>
</comment>
<evidence type="ECO:0000313" key="2">
    <source>
        <dbReference type="Proteomes" id="UP000316714"/>
    </source>
</evidence>
<organism evidence="1 2">
    <name type="scientific">Posidoniimonas corsicana</name>
    <dbReference type="NCBI Taxonomy" id="1938618"/>
    <lineage>
        <taxon>Bacteria</taxon>
        <taxon>Pseudomonadati</taxon>
        <taxon>Planctomycetota</taxon>
        <taxon>Planctomycetia</taxon>
        <taxon>Pirellulales</taxon>
        <taxon>Lacipirellulaceae</taxon>
        <taxon>Posidoniimonas</taxon>
    </lineage>
</organism>
<name>A0A5C5V0S5_9BACT</name>
<keyword evidence="2" id="KW-1185">Reference proteome</keyword>
<accession>A0A5C5V0S5</accession>
<dbReference type="EMBL" id="SIHJ01000003">
    <property type="protein sequence ID" value="TWT32244.1"/>
    <property type="molecule type" value="Genomic_DNA"/>
</dbReference>
<protein>
    <submittedName>
        <fullName evidence="1">Uncharacterized protein</fullName>
    </submittedName>
</protein>